<dbReference type="PANTHER" id="PTHR46844">
    <property type="entry name" value="SLR5058 PROTEIN"/>
    <property type="match status" value="1"/>
</dbReference>
<dbReference type="OrthoDB" id="448481at2"/>
<evidence type="ECO:0000259" key="1">
    <source>
        <dbReference type="PROSITE" id="PS50837"/>
    </source>
</evidence>
<dbReference type="PANTHER" id="PTHR46844:SF1">
    <property type="entry name" value="SLR5058 PROTEIN"/>
    <property type="match status" value="1"/>
</dbReference>
<dbReference type="RefSeq" id="WP_092953708.1">
    <property type="nucleotide sequence ID" value="NZ_FOMQ01000009.1"/>
</dbReference>
<reference evidence="3" key="1">
    <citation type="submission" date="2016-10" db="EMBL/GenBank/DDBJ databases">
        <authorList>
            <person name="Varghese N."/>
            <person name="Submissions S."/>
        </authorList>
    </citation>
    <scope>NUCLEOTIDE SEQUENCE [LARGE SCALE GENOMIC DNA]</scope>
    <source>
        <strain evidence="3">DSM 7481</strain>
    </source>
</reference>
<dbReference type="Pfam" id="PF05729">
    <property type="entry name" value="NACHT"/>
    <property type="match status" value="1"/>
</dbReference>
<organism evidence="2 3">
    <name type="scientific">Paracidovorax konjaci</name>
    <dbReference type="NCBI Taxonomy" id="32040"/>
    <lineage>
        <taxon>Bacteria</taxon>
        <taxon>Pseudomonadati</taxon>
        <taxon>Pseudomonadota</taxon>
        <taxon>Betaproteobacteria</taxon>
        <taxon>Burkholderiales</taxon>
        <taxon>Comamonadaceae</taxon>
        <taxon>Paracidovorax</taxon>
    </lineage>
</organism>
<dbReference type="PROSITE" id="PS50837">
    <property type="entry name" value="NACHT"/>
    <property type="match status" value="1"/>
</dbReference>
<dbReference type="STRING" id="32040.SAMN04489710_109110"/>
<keyword evidence="3" id="KW-1185">Reference proteome</keyword>
<evidence type="ECO:0000313" key="3">
    <source>
        <dbReference type="Proteomes" id="UP000199517"/>
    </source>
</evidence>
<protein>
    <submittedName>
        <fullName evidence="2">NACHT domain-containing protein</fullName>
    </submittedName>
</protein>
<dbReference type="SUPFAM" id="SSF52540">
    <property type="entry name" value="P-loop containing nucleoside triphosphate hydrolases"/>
    <property type="match status" value="2"/>
</dbReference>
<gene>
    <name evidence="2" type="ORF">SAMN04489710_109110</name>
</gene>
<dbReference type="InterPro" id="IPR007111">
    <property type="entry name" value="NACHT_NTPase"/>
</dbReference>
<sequence>MNEIVEWAWENLKNPTTQLAIVAAKKGVTKGAELIVKRVSDSWAQLQWHEAESRYKSNLLKIVRCTKVLGNPKEIEIDKIYTDVYVFDKLSAIRRYAESLDEDEFDVRGNLDARERIKAEDVALGNKNTFILGRPGAGKTTFLKHLAIVACRKGSEATPIFISLKDWSDSSSNLLKYISKQFEICGFPDSEKFVESLLDAGKALILFDGLDEVNQWQDKRNRIIKDIVDFSNKYYKNKYCLTCRTAATDYSFERFSYVEVADFTSEQQELFANLWYGNESKQLALFLDAWRNPRSAGFRDLGRTPLLLTLLCLAFDETLTFPTRQVDVYQEAINALLKKWDTSRLIVRDAFYENLSFGQRQQLLETVAAKFYFDSRTVFRKAEISTVIEKFINSLPDADINSEVDGSELVKQIEAQHGLVIERAKDLYTFSHLTIQEYFTACFVAKNQNANLRRQIVKSALNDQKWREVMIYTVALLPEADSLLDEILQQVLNMKVASSGVLIFLGWCYCEAKLMEINTSPPIGSIYQYFAGLRDQIEKYVQKLRQPSLTSAELSKFAEHINVLNSFLKSRAAKIKYQQSARISSAAAAFLKEDPLDLARLLGGYFIKPEQFINFFYASRLLMECLDVAITTKRGYYFDAILGLNDKEMRLIEQQINS</sequence>
<accession>A0A1I1WFI3</accession>
<evidence type="ECO:0000313" key="2">
    <source>
        <dbReference type="EMBL" id="SFD93944.1"/>
    </source>
</evidence>
<dbReference type="EMBL" id="FOMQ01000009">
    <property type="protein sequence ID" value="SFD93944.1"/>
    <property type="molecule type" value="Genomic_DNA"/>
</dbReference>
<dbReference type="Gene3D" id="3.40.50.300">
    <property type="entry name" value="P-loop containing nucleotide triphosphate hydrolases"/>
    <property type="match status" value="1"/>
</dbReference>
<dbReference type="Proteomes" id="UP000199517">
    <property type="component" value="Unassembled WGS sequence"/>
</dbReference>
<feature type="domain" description="NACHT" evidence="1">
    <location>
        <begin position="127"/>
        <end position="213"/>
    </location>
</feature>
<dbReference type="AlphaFoldDB" id="A0A1I1WFI3"/>
<name>A0A1I1WFI3_9BURK</name>
<dbReference type="InterPro" id="IPR027417">
    <property type="entry name" value="P-loop_NTPase"/>
</dbReference>
<proteinExistence type="predicted"/>